<keyword evidence="2" id="KW-1185">Reference proteome</keyword>
<feature type="non-terminal residue" evidence="1">
    <location>
        <position position="95"/>
    </location>
</feature>
<sequence>WLFLVEERRQLTDDSPNALSLHVPEAVGQALALATSTDREEVRFCLSNGNSWLFYILKLQEGKWSYYESEPHQLEVGKDRSDSSIREIMKLLFEW</sequence>
<gene>
    <name evidence="1" type="ORF">BJ138DRAFT_994441</name>
</gene>
<evidence type="ECO:0000313" key="2">
    <source>
        <dbReference type="Proteomes" id="UP000790377"/>
    </source>
</evidence>
<dbReference type="Proteomes" id="UP000790377">
    <property type="component" value="Unassembled WGS sequence"/>
</dbReference>
<accession>A0ACB8A731</accession>
<dbReference type="EMBL" id="MU267819">
    <property type="protein sequence ID" value="KAH7908488.1"/>
    <property type="molecule type" value="Genomic_DNA"/>
</dbReference>
<protein>
    <submittedName>
        <fullName evidence="1">Uncharacterized protein</fullName>
    </submittedName>
</protein>
<name>A0ACB8A731_9AGAM</name>
<feature type="non-terminal residue" evidence="1">
    <location>
        <position position="1"/>
    </location>
</feature>
<proteinExistence type="predicted"/>
<reference evidence="1" key="1">
    <citation type="journal article" date="2021" name="New Phytol.">
        <title>Evolutionary innovations through gain and loss of genes in the ectomycorrhizal Boletales.</title>
        <authorList>
            <person name="Wu G."/>
            <person name="Miyauchi S."/>
            <person name="Morin E."/>
            <person name="Kuo A."/>
            <person name="Drula E."/>
            <person name="Varga T."/>
            <person name="Kohler A."/>
            <person name="Feng B."/>
            <person name="Cao Y."/>
            <person name="Lipzen A."/>
            <person name="Daum C."/>
            <person name="Hundley H."/>
            <person name="Pangilinan J."/>
            <person name="Johnson J."/>
            <person name="Barry K."/>
            <person name="LaButti K."/>
            <person name="Ng V."/>
            <person name="Ahrendt S."/>
            <person name="Min B."/>
            <person name="Choi I.G."/>
            <person name="Park H."/>
            <person name="Plett J.M."/>
            <person name="Magnuson J."/>
            <person name="Spatafora J.W."/>
            <person name="Nagy L.G."/>
            <person name="Henrissat B."/>
            <person name="Grigoriev I.V."/>
            <person name="Yang Z.L."/>
            <person name="Xu J."/>
            <person name="Martin F.M."/>
        </authorList>
    </citation>
    <scope>NUCLEOTIDE SEQUENCE</scope>
    <source>
        <strain evidence="1">ATCC 28755</strain>
    </source>
</reference>
<evidence type="ECO:0000313" key="1">
    <source>
        <dbReference type="EMBL" id="KAH7908488.1"/>
    </source>
</evidence>
<organism evidence="1 2">
    <name type="scientific">Hygrophoropsis aurantiaca</name>
    <dbReference type="NCBI Taxonomy" id="72124"/>
    <lineage>
        <taxon>Eukaryota</taxon>
        <taxon>Fungi</taxon>
        <taxon>Dikarya</taxon>
        <taxon>Basidiomycota</taxon>
        <taxon>Agaricomycotina</taxon>
        <taxon>Agaricomycetes</taxon>
        <taxon>Agaricomycetidae</taxon>
        <taxon>Boletales</taxon>
        <taxon>Coniophorineae</taxon>
        <taxon>Hygrophoropsidaceae</taxon>
        <taxon>Hygrophoropsis</taxon>
    </lineage>
</organism>
<comment type="caution">
    <text evidence="1">The sequence shown here is derived from an EMBL/GenBank/DDBJ whole genome shotgun (WGS) entry which is preliminary data.</text>
</comment>